<comment type="caution">
    <text evidence="1">The sequence shown here is derived from an EMBL/GenBank/DDBJ whole genome shotgun (WGS) entry which is preliminary data.</text>
</comment>
<dbReference type="Proteomes" id="UP000004622">
    <property type="component" value="Unassembled WGS sequence"/>
</dbReference>
<evidence type="ECO:0000313" key="1">
    <source>
        <dbReference type="EMBL" id="EIM76991.1"/>
    </source>
</evidence>
<accession>I5C589</accession>
<dbReference type="EMBL" id="AJXZ01000006">
    <property type="protein sequence ID" value="EIM76991.1"/>
    <property type="molecule type" value="Genomic_DNA"/>
</dbReference>
<dbReference type="AlphaFoldDB" id="I5C589"/>
<reference evidence="1 2" key="1">
    <citation type="journal article" date="2012" name="J. Bacteriol.">
        <title>Genome Sequence of Nitratireductor aquibiodomus Strain RA22.</title>
        <authorList>
            <person name="Singh A."/>
            <person name="Jangir P.K."/>
            <person name="Kumari C."/>
            <person name="Sharma R."/>
        </authorList>
    </citation>
    <scope>NUCLEOTIDE SEQUENCE [LARGE SCALE GENOMIC DNA]</scope>
    <source>
        <strain evidence="1 2">RA22</strain>
    </source>
</reference>
<name>I5C589_9HYPH</name>
<protein>
    <submittedName>
        <fullName evidence="1">Uncharacterized protein</fullName>
    </submittedName>
</protein>
<evidence type="ECO:0000313" key="2">
    <source>
        <dbReference type="Proteomes" id="UP000004622"/>
    </source>
</evidence>
<proteinExistence type="predicted"/>
<organism evidence="1 2">
    <name type="scientific">Nitratireductor aquibiodomus RA22</name>
    <dbReference type="NCBI Taxonomy" id="1189611"/>
    <lineage>
        <taxon>Bacteria</taxon>
        <taxon>Pseudomonadati</taxon>
        <taxon>Pseudomonadota</taxon>
        <taxon>Alphaproteobacteria</taxon>
        <taxon>Hyphomicrobiales</taxon>
        <taxon>Phyllobacteriaceae</taxon>
        <taxon>Nitratireductor</taxon>
    </lineage>
</organism>
<sequence>MLAGEPAQQAVEFGLVKLCGVTALGANREDGVSVGVAMLMGAQRIGIHALDPVNGACCNEAFECPVDLKRCAKSIVAEQAQDLVGS</sequence>
<gene>
    <name evidence="1" type="ORF">A33O_03950</name>
</gene>